<dbReference type="GO" id="GO:0008641">
    <property type="term" value="F:ubiquitin-like modifier activating enzyme activity"/>
    <property type="evidence" value="ECO:0007669"/>
    <property type="project" value="InterPro"/>
</dbReference>
<dbReference type="EMBL" id="CP002353">
    <property type="protein sequence ID" value="ADV61927.1"/>
    <property type="molecule type" value="Genomic_DNA"/>
</dbReference>
<reference key="1">
    <citation type="submission" date="2010-11" db="EMBL/GenBank/DDBJ databases">
        <title>The complete sequence of chromosome of Isophaera pallida ATCC 43644.</title>
        <authorList>
            <consortium name="US DOE Joint Genome Institute (JGI-PGF)"/>
            <person name="Lucas S."/>
            <person name="Copeland A."/>
            <person name="Lapidus A."/>
            <person name="Bruce D."/>
            <person name="Goodwin L."/>
            <person name="Pitluck S."/>
            <person name="Kyrpides N."/>
            <person name="Mavromatis K."/>
            <person name="Pagani I."/>
            <person name="Ivanova N."/>
            <person name="Saunders E."/>
            <person name="Brettin T."/>
            <person name="Detter J.C."/>
            <person name="Han C."/>
            <person name="Tapia R."/>
            <person name="Land M."/>
            <person name="Hauser L."/>
            <person name="Markowitz V."/>
            <person name="Cheng J.-F."/>
            <person name="Hugenholtz P."/>
            <person name="Woyke T."/>
            <person name="Wu D."/>
            <person name="Eisen J.A."/>
        </authorList>
    </citation>
    <scope>NUCLEOTIDE SEQUENCE</scope>
    <source>
        <strain>ATCC 43644</strain>
    </source>
</reference>
<dbReference type="eggNOG" id="COG0476">
    <property type="taxonomic scope" value="Bacteria"/>
</dbReference>
<evidence type="ECO:0000313" key="4">
    <source>
        <dbReference type="Proteomes" id="UP000008631"/>
    </source>
</evidence>
<gene>
    <name evidence="3" type="ordered locus">Isop_1342</name>
</gene>
<dbReference type="InterPro" id="IPR045886">
    <property type="entry name" value="ThiF/MoeB/HesA"/>
</dbReference>
<reference evidence="3 4" key="2">
    <citation type="journal article" date="2011" name="Stand. Genomic Sci.">
        <title>Complete genome sequence of Isosphaera pallida type strain (IS1B).</title>
        <authorList>
            <consortium name="US DOE Joint Genome Institute (JGI-PGF)"/>
            <person name="Goker M."/>
            <person name="Cleland D."/>
            <person name="Saunders E."/>
            <person name="Lapidus A."/>
            <person name="Nolan M."/>
            <person name="Lucas S."/>
            <person name="Hammon N."/>
            <person name="Deshpande S."/>
            <person name="Cheng J.F."/>
            <person name="Tapia R."/>
            <person name="Han C."/>
            <person name="Goodwin L."/>
            <person name="Pitluck S."/>
            <person name="Liolios K."/>
            <person name="Pagani I."/>
            <person name="Ivanova N."/>
            <person name="Mavromatis K."/>
            <person name="Pati A."/>
            <person name="Chen A."/>
            <person name="Palaniappan K."/>
            <person name="Land M."/>
            <person name="Hauser L."/>
            <person name="Chang Y.J."/>
            <person name="Jeffries C.D."/>
            <person name="Detter J.C."/>
            <person name="Beck B."/>
            <person name="Woyke T."/>
            <person name="Bristow J."/>
            <person name="Eisen J.A."/>
            <person name="Markowitz V."/>
            <person name="Hugenholtz P."/>
            <person name="Kyrpides N.C."/>
            <person name="Klenk H.P."/>
        </authorList>
    </citation>
    <scope>NUCLEOTIDE SEQUENCE [LARGE SCALE GENOMIC DNA]</scope>
    <source>
        <strain evidence="4">ATCC 43644 / DSM 9630 / IS1B</strain>
    </source>
</reference>
<dbReference type="InterPro" id="IPR000594">
    <property type="entry name" value="ThiF_NAD_FAD-bd"/>
</dbReference>
<dbReference type="Gene3D" id="3.40.50.720">
    <property type="entry name" value="NAD(P)-binding Rossmann-like Domain"/>
    <property type="match status" value="1"/>
</dbReference>
<dbReference type="Proteomes" id="UP000008631">
    <property type="component" value="Chromosome"/>
</dbReference>
<dbReference type="InterPro" id="IPR035985">
    <property type="entry name" value="Ubiquitin-activating_enz"/>
</dbReference>
<feature type="domain" description="THIF-type NAD/FAD binding fold" evidence="2">
    <location>
        <begin position="60"/>
        <end position="284"/>
    </location>
</feature>
<dbReference type="GO" id="GO:0032446">
    <property type="term" value="P:protein modification by small protein conjugation"/>
    <property type="evidence" value="ECO:0007669"/>
    <property type="project" value="TreeGrafter"/>
</dbReference>
<evidence type="ECO:0000313" key="3">
    <source>
        <dbReference type="EMBL" id="ADV61927.1"/>
    </source>
</evidence>
<proteinExistence type="predicted"/>
<dbReference type="GO" id="GO:0004792">
    <property type="term" value="F:thiosulfate-cyanide sulfurtransferase activity"/>
    <property type="evidence" value="ECO:0007669"/>
    <property type="project" value="TreeGrafter"/>
</dbReference>
<dbReference type="GO" id="GO:0005737">
    <property type="term" value="C:cytoplasm"/>
    <property type="evidence" value="ECO:0007669"/>
    <property type="project" value="TreeGrafter"/>
</dbReference>
<dbReference type="InParanoid" id="E8QWN5"/>
<dbReference type="RefSeq" id="WP_013564215.1">
    <property type="nucleotide sequence ID" value="NC_014962.1"/>
</dbReference>
<dbReference type="GO" id="GO:0016779">
    <property type="term" value="F:nucleotidyltransferase activity"/>
    <property type="evidence" value="ECO:0007669"/>
    <property type="project" value="TreeGrafter"/>
</dbReference>
<evidence type="ECO:0000256" key="1">
    <source>
        <dbReference type="SAM" id="MobiDB-lite"/>
    </source>
</evidence>
<dbReference type="HOGENOM" id="CLU_059535_0_0_0"/>
<protein>
    <submittedName>
        <fullName evidence="3">UBA/THIF-type NAD/FAD binding protein</fullName>
    </submittedName>
</protein>
<keyword evidence="4" id="KW-1185">Reference proteome</keyword>
<evidence type="ECO:0000259" key="2">
    <source>
        <dbReference type="Pfam" id="PF00899"/>
    </source>
</evidence>
<sequence>MKIPGDFPSDSSPRNAEDLQFLEEPTDPDRPVLDGLATPVGDDEPLRIDDEDRYGRLRLIPWWRQERLAASKVMVVGAGALGNEVVKNLGLVGVGTIVVIDFDRVEPTNLSRSLMFRREDAGRPKAEVLVERLAQLNPEVRGHAIAGDVIHDVGLGLFAEMDVILGCLDNREARLWVNRQARRAGVPWIDAGIQEMHGAIKLFTDPNAACYECGLTDADYRALNTRYSCPLLSRDDLQRGKVPTSPTIAAIIAALQAQETLKLLHGLPVAHGCVLVFNGVGNLMFQSRLPVNPHCLGHEDRLSWIPLALSHNAAVSDLFAHLRRLEGSRFDPGSDDPTSQALTLVLERELVTTIDFGTNRPPRRVMKPRDRVGLSEAIDPRDGSTGRPITLDRVREGSLEANWALAELGIPARDVVWVERSDGAGAWFLLSDDQPVLETHRAGDPRR</sequence>
<accession>E8QWN5</accession>
<dbReference type="Pfam" id="PF00899">
    <property type="entry name" value="ThiF"/>
    <property type="match status" value="1"/>
</dbReference>
<feature type="region of interest" description="Disordered" evidence="1">
    <location>
        <begin position="1"/>
        <end position="43"/>
    </location>
</feature>
<dbReference type="STRING" id="575540.Isop_1342"/>
<dbReference type="OrthoDB" id="9804286at2"/>
<dbReference type="KEGG" id="ipa:Isop_1342"/>
<dbReference type="PANTHER" id="PTHR10953">
    <property type="entry name" value="UBIQUITIN-ACTIVATING ENZYME E1"/>
    <property type="match status" value="1"/>
</dbReference>
<dbReference type="SUPFAM" id="SSF69572">
    <property type="entry name" value="Activating enzymes of the ubiquitin-like proteins"/>
    <property type="match status" value="1"/>
</dbReference>
<name>E8QWN5_ISOPI</name>
<dbReference type="AlphaFoldDB" id="E8QWN5"/>
<organism evidence="3 4">
    <name type="scientific">Isosphaera pallida (strain ATCC 43644 / DSM 9630 / IS1B)</name>
    <dbReference type="NCBI Taxonomy" id="575540"/>
    <lineage>
        <taxon>Bacteria</taxon>
        <taxon>Pseudomonadati</taxon>
        <taxon>Planctomycetota</taxon>
        <taxon>Planctomycetia</taxon>
        <taxon>Isosphaerales</taxon>
        <taxon>Isosphaeraceae</taxon>
        <taxon>Isosphaera</taxon>
    </lineage>
</organism>
<dbReference type="PANTHER" id="PTHR10953:SF102">
    <property type="entry name" value="ADENYLYLTRANSFERASE AND SULFURTRANSFERASE MOCS3"/>
    <property type="match status" value="1"/>
</dbReference>